<dbReference type="EMBL" id="JBCLPP010000018">
    <property type="protein sequence ID" value="MEY8245482.1"/>
    <property type="molecule type" value="Genomic_DNA"/>
</dbReference>
<feature type="transmembrane region" description="Helical" evidence="9">
    <location>
        <begin position="181"/>
        <end position="199"/>
    </location>
</feature>
<evidence type="ECO:0000256" key="10">
    <source>
        <dbReference type="RuleBase" id="RU004349"/>
    </source>
</evidence>
<organism evidence="11 12">
    <name type="scientific">Heminiphilus faecis</name>
    <dbReference type="NCBI Taxonomy" id="2601703"/>
    <lineage>
        <taxon>Bacteria</taxon>
        <taxon>Pseudomonadati</taxon>
        <taxon>Bacteroidota</taxon>
        <taxon>Bacteroidia</taxon>
        <taxon>Bacteroidales</taxon>
        <taxon>Muribaculaceae</taxon>
        <taxon>Heminiphilus</taxon>
    </lineage>
</organism>
<feature type="transmembrane region" description="Helical" evidence="9">
    <location>
        <begin position="371"/>
        <end position="392"/>
    </location>
</feature>
<keyword evidence="8 9" id="KW-0472">Membrane</keyword>
<evidence type="ECO:0000256" key="5">
    <source>
        <dbReference type="ARBA" id="ARBA00022927"/>
    </source>
</evidence>
<dbReference type="Proteomes" id="UP001565200">
    <property type="component" value="Unassembled WGS sequence"/>
</dbReference>
<dbReference type="InterPro" id="IPR030659">
    <property type="entry name" value="SecY_CS"/>
</dbReference>
<evidence type="ECO:0000256" key="2">
    <source>
        <dbReference type="ARBA" id="ARBA00005751"/>
    </source>
</evidence>
<dbReference type="InterPro" id="IPR026593">
    <property type="entry name" value="SecY"/>
</dbReference>
<name>A0ABV4D0M4_9BACT</name>
<feature type="transmembrane region" description="Helical" evidence="9">
    <location>
        <begin position="156"/>
        <end position="174"/>
    </location>
</feature>
<feature type="transmembrane region" description="Helical" evidence="9">
    <location>
        <begin position="219"/>
        <end position="241"/>
    </location>
</feature>
<dbReference type="HAMAP" id="MF_01465">
    <property type="entry name" value="SecY"/>
    <property type="match status" value="1"/>
</dbReference>
<feature type="transmembrane region" description="Helical" evidence="9">
    <location>
        <begin position="317"/>
        <end position="335"/>
    </location>
</feature>
<evidence type="ECO:0000313" key="12">
    <source>
        <dbReference type="Proteomes" id="UP001565200"/>
    </source>
</evidence>
<dbReference type="InterPro" id="IPR023201">
    <property type="entry name" value="SecY_dom_sf"/>
</dbReference>
<feature type="transmembrane region" description="Helical" evidence="9">
    <location>
        <begin position="275"/>
        <end position="297"/>
    </location>
</feature>
<evidence type="ECO:0000256" key="3">
    <source>
        <dbReference type="ARBA" id="ARBA00022448"/>
    </source>
</evidence>
<dbReference type="PANTHER" id="PTHR10906">
    <property type="entry name" value="SECY/SEC61-ALPHA FAMILY MEMBER"/>
    <property type="match status" value="1"/>
</dbReference>
<evidence type="ECO:0000256" key="6">
    <source>
        <dbReference type="ARBA" id="ARBA00022989"/>
    </source>
</evidence>
<feature type="transmembrane region" description="Helical" evidence="9">
    <location>
        <begin position="118"/>
        <end position="136"/>
    </location>
</feature>
<keyword evidence="9" id="KW-1003">Cell membrane</keyword>
<evidence type="ECO:0000256" key="8">
    <source>
        <dbReference type="ARBA" id="ARBA00023136"/>
    </source>
</evidence>
<gene>
    <name evidence="9 11" type="primary">secY</name>
    <name evidence="11" type="ORF">AAK873_07610</name>
</gene>
<evidence type="ECO:0000256" key="4">
    <source>
        <dbReference type="ARBA" id="ARBA00022692"/>
    </source>
</evidence>
<feature type="transmembrane region" description="Helical" evidence="9">
    <location>
        <begin position="74"/>
        <end position="98"/>
    </location>
</feature>
<keyword evidence="3 9" id="KW-0813">Transport</keyword>
<keyword evidence="4 9" id="KW-0812">Transmembrane</keyword>
<dbReference type="PRINTS" id="PR00303">
    <property type="entry name" value="SECYTRNLCASE"/>
</dbReference>
<keyword evidence="5 9" id="KW-0653">Protein transport</keyword>
<sequence>MMRFVQTLKNIWTIEELRKRLLVTFLLVFVYRLGCYVVLPGIHPDDLDALANFTAGSGLMQLLDMFSGGAFSQASIFALGIMPYITASIVIQLLGMVLPSFQKMQREGESGRQKLNQYTRYLTVIILMLQGPAYLINLQVQVNSAGGHAVMGFWTVLYLSVILAAGSMFIMWLGERITDRGIGNGISFIILVGIIARLPQSLYYEFVSRLPGSTGSEGGLVMFIVELVLLFAVTVGAVLLVQGTRKVPVQYAKRIVGNKQYGGARQYIPLKVNAAGVMPIIFAQAIMFIPITLAGFGARENSIFAKFSDINGLAYNITYFILIVAFTYFYTAITVRPAQMAEDMKRNNGFIPGVKPGKKTVEYLDSIMSRITLPGSLFLGIVAVMPAFARLFGVSQNFAQFFGGTSLLILVGVVLDTLQQIESHLMMHHYDGLMKNGKIKGRTTGSAY</sequence>
<keyword evidence="7 9" id="KW-0811">Translocation</keyword>
<evidence type="ECO:0000256" key="1">
    <source>
        <dbReference type="ARBA" id="ARBA00004141"/>
    </source>
</evidence>
<dbReference type="PIRSF" id="PIRSF004557">
    <property type="entry name" value="SecY"/>
    <property type="match status" value="1"/>
</dbReference>
<comment type="caution">
    <text evidence="11">The sequence shown here is derived from an EMBL/GenBank/DDBJ whole genome shotgun (WGS) entry which is preliminary data.</text>
</comment>
<comment type="similarity">
    <text evidence="2 9 10">Belongs to the SecY/SEC61-alpha family.</text>
</comment>
<comment type="subunit">
    <text evidence="9">Component of the Sec protein translocase complex. Heterotrimer consisting of SecY, SecE and SecG subunits. The heterotrimers can form oligomers, although 1 heterotrimer is thought to be able to translocate proteins. Interacts with the ribosome. Interacts with SecDF, and other proteins may be involved. Interacts with SecA.</text>
</comment>
<keyword evidence="6 9" id="KW-1133">Transmembrane helix</keyword>
<proteinExistence type="inferred from homology"/>
<feature type="transmembrane region" description="Helical" evidence="9">
    <location>
        <begin position="21"/>
        <end position="39"/>
    </location>
</feature>
<comment type="subcellular location">
    <subcellularLocation>
        <location evidence="9">Cell membrane</location>
        <topology evidence="9">Multi-pass membrane protein</topology>
    </subcellularLocation>
    <subcellularLocation>
        <location evidence="1">Membrane</location>
        <topology evidence="1">Multi-pass membrane protein</topology>
    </subcellularLocation>
</comment>
<reference evidence="11 12" key="1">
    <citation type="submission" date="2024-03" db="EMBL/GenBank/DDBJ databases">
        <title>Mouse gut bacterial collection (mGBC) of GemPharmatech.</title>
        <authorList>
            <person name="He Y."/>
            <person name="Dong L."/>
            <person name="Wu D."/>
            <person name="Gao X."/>
            <person name="Lin Z."/>
        </authorList>
    </citation>
    <scope>NUCLEOTIDE SEQUENCE [LARGE SCALE GENOMIC DNA]</scope>
    <source>
        <strain evidence="11 12">54-13</strain>
    </source>
</reference>
<evidence type="ECO:0000256" key="7">
    <source>
        <dbReference type="ARBA" id="ARBA00023010"/>
    </source>
</evidence>
<dbReference type="PROSITE" id="PS00755">
    <property type="entry name" value="SECY_1"/>
    <property type="match status" value="1"/>
</dbReference>
<dbReference type="Pfam" id="PF00344">
    <property type="entry name" value="SecY"/>
    <property type="match status" value="1"/>
</dbReference>
<accession>A0ABV4D0M4</accession>
<comment type="function">
    <text evidence="9">The central subunit of the protein translocation channel SecYEG. Consists of two halves formed by TMs 1-5 and 6-10. These two domains form a lateral gate at the front which open onto the bilayer between TMs 2 and 7, and are clamped together by SecE at the back. The channel is closed by both a pore ring composed of hydrophobic SecY resides and a short helix (helix 2A) on the extracellular side of the membrane which forms a plug. The plug probably moves laterally to allow the channel to open. The ring and the pore may move independently.</text>
</comment>
<keyword evidence="12" id="KW-1185">Reference proteome</keyword>
<evidence type="ECO:0000313" key="11">
    <source>
        <dbReference type="EMBL" id="MEY8245482.1"/>
    </source>
</evidence>
<dbReference type="SUPFAM" id="SSF103491">
    <property type="entry name" value="Preprotein translocase SecY subunit"/>
    <property type="match status" value="1"/>
</dbReference>
<dbReference type="Gene3D" id="1.10.3370.10">
    <property type="entry name" value="SecY subunit domain"/>
    <property type="match status" value="1"/>
</dbReference>
<protein>
    <recommendedName>
        <fullName evidence="9">Protein translocase subunit SecY</fullName>
    </recommendedName>
</protein>
<evidence type="ECO:0000256" key="9">
    <source>
        <dbReference type="HAMAP-Rule" id="MF_01465"/>
    </source>
</evidence>
<dbReference type="InterPro" id="IPR002208">
    <property type="entry name" value="SecY/SEC61-alpha"/>
</dbReference>
<feature type="transmembrane region" description="Helical" evidence="9">
    <location>
        <begin position="398"/>
        <end position="418"/>
    </location>
</feature>
<dbReference type="NCBIfam" id="TIGR00967">
    <property type="entry name" value="3a0501s007"/>
    <property type="match status" value="1"/>
</dbReference>